<proteinExistence type="predicted"/>
<dbReference type="InParanoid" id="A0A151ZJJ0"/>
<evidence type="ECO:0008006" key="4">
    <source>
        <dbReference type="Google" id="ProtNLM"/>
    </source>
</evidence>
<dbReference type="FunCoup" id="A0A151ZJJ0">
    <property type="interactions" value="738"/>
</dbReference>
<keyword evidence="1" id="KW-1133">Transmembrane helix</keyword>
<protein>
    <recommendedName>
        <fullName evidence="4">Transmembrane protein</fullName>
    </recommendedName>
</protein>
<dbReference type="AlphaFoldDB" id="A0A151ZJJ0"/>
<sequence length="198" mass="22554">MRSILFDDENKHQKSFFTIYSFVILVVLQIVAASIDAQGLFYFYQYSLTTDFRIAFLWFNAVAVTVLGVYVTTSNLTDRLNFIKAGVIFLVLSFLSVVAQIVILIISRNDAIYKLQFCNMTISDSTCNGLWGQAFCGQYLQQQCKRIDHGFYLMFSAQILLLVSVILFIFFSIVKIKSFSKTLYQPLLQASTSPSMVN</sequence>
<accession>A0A151ZJJ0</accession>
<feature type="transmembrane region" description="Helical" evidence="1">
    <location>
        <begin position="55"/>
        <end position="73"/>
    </location>
</feature>
<organism evidence="2 3">
    <name type="scientific">Tieghemostelium lacteum</name>
    <name type="common">Slime mold</name>
    <name type="synonym">Dictyostelium lacteum</name>
    <dbReference type="NCBI Taxonomy" id="361077"/>
    <lineage>
        <taxon>Eukaryota</taxon>
        <taxon>Amoebozoa</taxon>
        <taxon>Evosea</taxon>
        <taxon>Eumycetozoa</taxon>
        <taxon>Dictyostelia</taxon>
        <taxon>Dictyosteliales</taxon>
        <taxon>Raperosteliaceae</taxon>
        <taxon>Tieghemostelium</taxon>
    </lineage>
</organism>
<dbReference type="OrthoDB" id="20572at2759"/>
<evidence type="ECO:0000256" key="1">
    <source>
        <dbReference type="SAM" id="Phobius"/>
    </source>
</evidence>
<keyword evidence="3" id="KW-1185">Reference proteome</keyword>
<dbReference type="EMBL" id="LODT01000023">
    <property type="protein sequence ID" value="KYQ93974.1"/>
    <property type="molecule type" value="Genomic_DNA"/>
</dbReference>
<dbReference type="Proteomes" id="UP000076078">
    <property type="component" value="Unassembled WGS sequence"/>
</dbReference>
<keyword evidence="1" id="KW-0812">Transmembrane</keyword>
<keyword evidence="1" id="KW-0472">Membrane</keyword>
<evidence type="ECO:0000313" key="3">
    <source>
        <dbReference type="Proteomes" id="UP000076078"/>
    </source>
</evidence>
<feature type="transmembrane region" description="Helical" evidence="1">
    <location>
        <begin position="151"/>
        <end position="174"/>
    </location>
</feature>
<evidence type="ECO:0000313" key="2">
    <source>
        <dbReference type="EMBL" id="KYQ93974.1"/>
    </source>
</evidence>
<gene>
    <name evidence="2" type="ORF">DLAC_04864</name>
</gene>
<reference evidence="2 3" key="1">
    <citation type="submission" date="2015-12" db="EMBL/GenBank/DDBJ databases">
        <title>Dictyostelia acquired genes for synthesis and detection of signals that induce cell-type specialization by lateral gene transfer from prokaryotes.</title>
        <authorList>
            <person name="Gloeckner G."/>
            <person name="Schaap P."/>
        </authorList>
    </citation>
    <scope>NUCLEOTIDE SEQUENCE [LARGE SCALE GENOMIC DNA]</scope>
    <source>
        <strain evidence="2 3">TK</strain>
    </source>
</reference>
<feature type="transmembrane region" description="Helical" evidence="1">
    <location>
        <begin position="85"/>
        <end position="106"/>
    </location>
</feature>
<feature type="transmembrane region" description="Helical" evidence="1">
    <location>
        <begin position="20"/>
        <end position="43"/>
    </location>
</feature>
<dbReference type="OMA" id="FLYSNWT"/>
<name>A0A151ZJJ0_TIELA</name>
<comment type="caution">
    <text evidence="2">The sequence shown here is derived from an EMBL/GenBank/DDBJ whole genome shotgun (WGS) entry which is preliminary data.</text>
</comment>